<name>A0A4Q9FPQ7_9FLAO</name>
<feature type="signal peptide" evidence="1">
    <location>
        <begin position="1"/>
        <end position="19"/>
    </location>
</feature>
<gene>
    <name evidence="2" type="ORF">EYD46_08750</name>
</gene>
<dbReference type="AlphaFoldDB" id="A0A4Q9FPQ7"/>
<comment type="caution">
    <text evidence="2">The sequence shown here is derived from an EMBL/GenBank/DDBJ whole genome shotgun (WGS) entry which is preliminary data.</text>
</comment>
<sequence length="403" mass="46378">MTRCLFLLFLVAFSINSYGQKSLESGYFIDNSNNKTTCYIQNIGWLDSPTQFKYKTQLEGSLEIKTITEVKEFAIGNTVKFERHKVMIDRSSEKVSEMSNQINPVFNEETLFLKVLVEGNATLYSYGDKDLYRYFYKTDDGVKQLVFKSYVTDDDQIKENNSYKGQLWDNIKVSGLSEHNYKKIDYEKKDLITLFEQYNADKNSNYTIYKQKNAKGKLNITLRPGINQQSFEVSNSLIIWKSMRFDNETSFRMGVELEYILPFNTNKWGIVLEPTFSSYKSEKTIPSNSLLVTGRVDYKSIEFPVSLRHYFFLNENNSFFINASIIVDTSFDSSLTITRSNGTVVNKFDVASGVDYALGGGFKTKNKYSIEARYSFSKNLIATEGSWNSKLSIFAVIVGYTLF</sequence>
<feature type="chain" id="PRO_5020873600" evidence="1">
    <location>
        <begin position="20"/>
        <end position="403"/>
    </location>
</feature>
<organism evidence="2 3">
    <name type="scientific">Hyunsoonleella pacifica</name>
    <dbReference type="NCBI Taxonomy" id="1080224"/>
    <lineage>
        <taxon>Bacteria</taxon>
        <taxon>Pseudomonadati</taxon>
        <taxon>Bacteroidota</taxon>
        <taxon>Flavobacteriia</taxon>
        <taxon>Flavobacteriales</taxon>
        <taxon>Flavobacteriaceae</taxon>
    </lineage>
</organism>
<dbReference type="Proteomes" id="UP000292372">
    <property type="component" value="Unassembled WGS sequence"/>
</dbReference>
<evidence type="ECO:0000313" key="2">
    <source>
        <dbReference type="EMBL" id="TBN16709.1"/>
    </source>
</evidence>
<evidence type="ECO:0000256" key="1">
    <source>
        <dbReference type="SAM" id="SignalP"/>
    </source>
</evidence>
<keyword evidence="1" id="KW-0732">Signal</keyword>
<proteinExistence type="predicted"/>
<evidence type="ECO:0000313" key="3">
    <source>
        <dbReference type="Proteomes" id="UP000292372"/>
    </source>
</evidence>
<dbReference type="OrthoDB" id="921445at2"/>
<protein>
    <submittedName>
        <fullName evidence="2">tRNA modification GTPase</fullName>
    </submittedName>
</protein>
<dbReference type="RefSeq" id="WP_130936690.1">
    <property type="nucleotide sequence ID" value="NZ_BMEE01000002.1"/>
</dbReference>
<dbReference type="EMBL" id="SIRS01000003">
    <property type="protein sequence ID" value="TBN16709.1"/>
    <property type="molecule type" value="Genomic_DNA"/>
</dbReference>
<accession>A0A4Q9FPQ7</accession>
<reference evidence="2 3" key="1">
    <citation type="journal article" date="2015" name="Int. J. Syst. Evol. Microbiol.">
        <title>Hyunsoonleella pacifica sp. nov., isolated from seawater of South Pacific Gyre.</title>
        <authorList>
            <person name="Gao X."/>
            <person name="Zhang Z."/>
            <person name="Dai X."/>
            <person name="Zhang X.H."/>
        </authorList>
    </citation>
    <scope>NUCLEOTIDE SEQUENCE [LARGE SCALE GENOMIC DNA]</scope>
    <source>
        <strain evidence="2 3">SW033</strain>
    </source>
</reference>
<keyword evidence="3" id="KW-1185">Reference proteome</keyword>